<proteinExistence type="predicted"/>
<feature type="region of interest" description="Disordered" evidence="1">
    <location>
        <begin position="136"/>
        <end position="166"/>
    </location>
</feature>
<dbReference type="NCBIfam" id="NF041518">
    <property type="entry name" value="choice_anch_Q"/>
    <property type="match status" value="1"/>
</dbReference>
<dbReference type="EMBL" id="BAAART010000055">
    <property type="protein sequence ID" value="GAA2230702.1"/>
    <property type="molecule type" value="Genomic_DNA"/>
</dbReference>
<keyword evidence="3" id="KW-1185">Reference proteome</keyword>
<evidence type="ECO:0000313" key="2">
    <source>
        <dbReference type="EMBL" id="GAA2230702.1"/>
    </source>
</evidence>
<reference evidence="2 3" key="1">
    <citation type="journal article" date="2019" name="Int. J. Syst. Evol. Microbiol.">
        <title>The Global Catalogue of Microorganisms (GCM) 10K type strain sequencing project: providing services to taxonomists for standard genome sequencing and annotation.</title>
        <authorList>
            <consortium name="The Broad Institute Genomics Platform"/>
            <consortium name="The Broad Institute Genome Sequencing Center for Infectious Disease"/>
            <person name="Wu L."/>
            <person name="Ma J."/>
        </authorList>
    </citation>
    <scope>NUCLEOTIDE SEQUENCE [LARGE SCALE GENOMIC DNA]</scope>
    <source>
        <strain evidence="2 3">JCM 3053</strain>
    </source>
</reference>
<organism evidence="2 3">
    <name type="scientific">Streptomyces indiaensis</name>
    <dbReference type="NCBI Taxonomy" id="284033"/>
    <lineage>
        <taxon>Bacteria</taxon>
        <taxon>Bacillati</taxon>
        <taxon>Actinomycetota</taxon>
        <taxon>Actinomycetes</taxon>
        <taxon>Kitasatosporales</taxon>
        <taxon>Streptomycetaceae</taxon>
        <taxon>Streptomyces</taxon>
    </lineage>
</organism>
<gene>
    <name evidence="2" type="ORF">GCM10010104_25390</name>
</gene>
<name>A0ABN3DGL1_9ACTN</name>
<comment type="caution">
    <text evidence="2">The sequence shown here is derived from an EMBL/GenBank/DDBJ whole genome shotgun (WGS) entry which is preliminary data.</text>
</comment>
<sequence length="166" mass="16988">MRVRVAPATLAATVPTLTAPLVDPAEFVVDHTSEAVDADPPDGRCRTTSGECSLRAAVTAANARPASTITRSPGHDRLTIPPDLADREKAFATLSSLGRTIDGDGSCRLSAAGHLPSRDPLVGPLANHAGRTDTVALLPGSPGLDAAEGPPGHRSARRPSPTGCHL</sequence>
<dbReference type="InterPro" id="IPR059226">
    <property type="entry name" value="Choice_anch_Q_dom"/>
</dbReference>
<accession>A0ABN3DGL1</accession>
<evidence type="ECO:0000256" key="1">
    <source>
        <dbReference type="SAM" id="MobiDB-lite"/>
    </source>
</evidence>
<protein>
    <submittedName>
        <fullName evidence="2">Uncharacterized protein</fullName>
    </submittedName>
</protein>
<evidence type="ECO:0000313" key="3">
    <source>
        <dbReference type="Proteomes" id="UP001501474"/>
    </source>
</evidence>
<dbReference type="Proteomes" id="UP001501474">
    <property type="component" value="Unassembled WGS sequence"/>
</dbReference>